<sequence length="568" mass="63724">MVRRSPQLVLMRSFHAAAFLVAGSFHFARARWVSDERVTSHTVTPVLGRGFSTASGHFFSTCLLVDGAQDPSTDYEYFYTEIRSEANIFDDLSGKLANSIAGRHLESSFMADQANSADEGMKAHHIVATMLGEHYYDFLDETGMELDEVAEENLGTGNVILFYQTCGPNFVRSLRRTTEITALFSYFSASTYADTAFADSLTHQTQFKGEGMEDSFVGNSAAESLIIRIFAFGMSMGAADDDEDGEFTLHASDMEGYADVMDTAFASMQDPNAGAVRAMEIVPWTSLPNFYNNLQIDVTPGQVAYGCIFNDADATVNVHGVEATCVQGVHCGYNVTGEELFDENLCQVLGAEDVVQKDMRRYYLTDNAELVVQLDHLVRTEMMKTQKIIQCRQELEFFPSPEYDRKELFNRAMSFYRNSVNVPMNIQTLRFRLMYGDTIAAPIGNPGDDPLAIIGDDAGNYIFQRRMTHVRNFMSYVFEPCLLELGDESYGIMFAGMHIRHWTAIPECAKMKCLLPGYRWNSTDPATPEIGDCIPWEEEFVGIDLRVDEYCPPELQDWVIGDAYEELT</sequence>
<evidence type="ECO:0000313" key="1">
    <source>
        <dbReference type="EMBL" id="CAD8878065.1"/>
    </source>
</evidence>
<proteinExistence type="predicted"/>
<dbReference type="EMBL" id="HBFR01007290">
    <property type="protein sequence ID" value="CAD8878065.1"/>
    <property type="molecule type" value="Transcribed_RNA"/>
</dbReference>
<organism evidence="1">
    <name type="scientific">Corethron hystrix</name>
    <dbReference type="NCBI Taxonomy" id="216773"/>
    <lineage>
        <taxon>Eukaryota</taxon>
        <taxon>Sar</taxon>
        <taxon>Stramenopiles</taxon>
        <taxon>Ochrophyta</taxon>
        <taxon>Bacillariophyta</taxon>
        <taxon>Coscinodiscophyceae</taxon>
        <taxon>Corethrophycidae</taxon>
        <taxon>Corethrales</taxon>
        <taxon>Corethraceae</taxon>
        <taxon>Corethron</taxon>
    </lineage>
</organism>
<gene>
    <name evidence="1" type="ORF">CHYS00102_LOCUS5249</name>
</gene>
<reference evidence="1" key="1">
    <citation type="submission" date="2021-01" db="EMBL/GenBank/DDBJ databases">
        <authorList>
            <person name="Corre E."/>
            <person name="Pelletier E."/>
            <person name="Niang G."/>
            <person name="Scheremetjew M."/>
            <person name="Finn R."/>
            <person name="Kale V."/>
            <person name="Holt S."/>
            <person name="Cochrane G."/>
            <person name="Meng A."/>
            <person name="Brown T."/>
            <person name="Cohen L."/>
        </authorList>
    </citation>
    <scope>NUCLEOTIDE SEQUENCE</scope>
    <source>
        <strain evidence="1">308</strain>
    </source>
</reference>
<dbReference type="AlphaFoldDB" id="A0A7S1B847"/>
<accession>A0A7S1B847</accession>
<protein>
    <submittedName>
        <fullName evidence="1">Uncharacterized protein</fullName>
    </submittedName>
</protein>
<name>A0A7S1B847_9STRA</name>